<evidence type="ECO:0000313" key="1">
    <source>
        <dbReference type="EMBL" id="UXC19353.1"/>
    </source>
</evidence>
<dbReference type="RefSeq" id="WP_260719553.1">
    <property type="nucleotide sequence ID" value="NZ_CP104377.1"/>
</dbReference>
<accession>A0ABY6A0Y3</accession>
<keyword evidence="2" id="KW-1185">Reference proteome</keyword>
<dbReference type="Proteomes" id="UP001058290">
    <property type="component" value="Chromosome"/>
</dbReference>
<sequence length="67" mass="7695">MKNSLEKIQIETGAADLQRLDLQPSLHRIGNQFALFILADKALDQQYSFEEISTIKPYPLRARLHQA</sequence>
<proteinExistence type="predicted"/>
<evidence type="ECO:0000313" key="2">
    <source>
        <dbReference type="Proteomes" id="UP001058290"/>
    </source>
</evidence>
<organism evidence="1 2">
    <name type="scientific">Comamonas squillarum</name>
    <dbReference type="NCBI Taxonomy" id="2977320"/>
    <lineage>
        <taxon>Bacteria</taxon>
        <taxon>Pseudomonadati</taxon>
        <taxon>Pseudomonadota</taxon>
        <taxon>Betaproteobacteria</taxon>
        <taxon>Burkholderiales</taxon>
        <taxon>Comamonadaceae</taxon>
        <taxon>Comamonas</taxon>
    </lineage>
</organism>
<dbReference type="EMBL" id="CP104377">
    <property type="protein sequence ID" value="UXC19353.1"/>
    <property type="molecule type" value="Genomic_DNA"/>
</dbReference>
<name>A0ABY6A0Y3_9BURK</name>
<protein>
    <submittedName>
        <fullName evidence="1">Uncharacterized protein</fullName>
    </submittedName>
</protein>
<reference evidence="1" key="1">
    <citation type="submission" date="2022-09" db="EMBL/GenBank/DDBJ databases">
        <title>Bacterial diversity in gut of crayfish and pufferfish.</title>
        <authorList>
            <person name="Huang Y."/>
        </authorList>
    </citation>
    <scope>NUCLEOTIDE SEQUENCE</scope>
    <source>
        <strain evidence="1">PR12</strain>
    </source>
</reference>
<gene>
    <name evidence="1" type="ORF">N4T19_04290</name>
</gene>